<accession>O85897</accession>
<gene>
    <name evidence="1" type="primary">orf544</name>
</gene>
<protein>
    <recommendedName>
        <fullName evidence="2">DUF1173 domain-containing protein</fullName>
    </recommendedName>
</protein>
<organism evidence="1">
    <name type="scientific">Novosphingobium aromaticivorans</name>
    <name type="common">Sphingomonas aromaticivorans</name>
    <dbReference type="NCBI Taxonomy" id="48935"/>
    <lineage>
        <taxon>Bacteria</taxon>
        <taxon>Pseudomonadati</taxon>
        <taxon>Pseudomonadota</taxon>
        <taxon>Alphaproteobacteria</taxon>
        <taxon>Sphingomonadales</taxon>
        <taxon>Sphingomonadaceae</taxon>
        <taxon>Novosphingobium</taxon>
    </lineage>
</organism>
<evidence type="ECO:0000313" key="1">
    <source>
        <dbReference type="EMBL" id="AAD03912.1"/>
    </source>
</evidence>
<reference evidence="1" key="1">
    <citation type="journal article" date="1999" name="J. Bacteriol.">
        <title>Complete sequence of a 184-kilobase catabolic plasmid from Sphingomonas aromaticivorans F199.</title>
        <authorList>
            <person name="Romine M.F."/>
            <person name="Stillwell L.C."/>
            <person name="Wong K.-K."/>
            <person name="Thurston S.J."/>
            <person name="Sisk E.C."/>
            <person name="Sensen C."/>
            <person name="Gaasterland T."/>
            <person name="Fredrickson J.K."/>
            <person name="Saffer J.D."/>
        </authorList>
    </citation>
    <scope>NUCLEOTIDE SEQUENCE</scope>
    <source>
        <strain evidence="1">F199</strain>
        <plasmid evidence="1">pNL1</plasmid>
    </source>
</reference>
<dbReference type="EMBL" id="AF079317">
    <property type="protein sequence ID" value="AAD03912.1"/>
    <property type="molecule type" value="Genomic_DNA"/>
</dbReference>
<proteinExistence type="predicted"/>
<dbReference type="Pfam" id="PF06666">
    <property type="entry name" value="DUF1173"/>
    <property type="match status" value="1"/>
</dbReference>
<dbReference type="InterPro" id="IPR009553">
    <property type="entry name" value="DUF1173"/>
</dbReference>
<dbReference type="AlphaFoldDB" id="O85897"/>
<keyword evidence="1" id="KW-0614">Plasmid</keyword>
<evidence type="ECO:0008006" key="2">
    <source>
        <dbReference type="Google" id="ProtNLM"/>
    </source>
</evidence>
<dbReference type="PIR" id="T31188">
    <property type="entry name" value="T31188"/>
</dbReference>
<geneLocation type="plasmid" evidence="1">
    <name>pNL1</name>
</geneLocation>
<sequence>MPGRNARHRLILASPSGAASNRRRCARGRTGSVDREKLEQNPMIQRYRVLGRSVAEGDELQPLLAKAYAQKAQVLCECRKGTDLPLYISHRNDRYVLARWPGSGARHATACDHYEAPDYLTGMGQVRGAAIIDDETSGETSLKLGFPLSRGSARLAPAAITNDKPTVKSSGQKLSMRGLLHVLWDRAELTHWHPKMAGKRSWFVVRRALLEAAASCRAKQEALPHVLFVPESFKLEEKEDIRARRRTALERVYRSRDEMMVVVGEIKEIVSAHGAERIVLRHVGDMPFVMDTDMARRFHKRFAGELALWQAQHGSKAEQDHLVIAGSFARRREGTFDLIEVALMPVTPEWLPYETSDERYLIAKAVAEKRRFVKGLRVNLDVDMPIASLVLKDTGEEACAVHIHDRDNEVAEPLEALLAGQGVAHRFWKEGEPLPARVTRQRRWEAQAAA</sequence>
<name>O85897_NOVAR</name>